<evidence type="ECO:0000313" key="2">
    <source>
        <dbReference type="Proteomes" id="UP000319257"/>
    </source>
</evidence>
<dbReference type="AlphaFoldDB" id="A0A507B8T6"/>
<dbReference type="OrthoDB" id="4579997at2759"/>
<protein>
    <submittedName>
        <fullName evidence="1">Uncharacterized protein</fullName>
    </submittedName>
</protein>
<proteinExistence type="predicted"/>
<gene>
    <name evidence="1" type="ORF">E0L32_006486</name>
</gene>
<accession>A0A507B8T6</accession>
<reference evidence="1 2" key="1">
    <citation type="submission" date="2019-06" db="EMBL/GenBank/DDBJ databases">
        <title>Draft genome sequence of the filamentous fungus Phialemoniopsis curvata isolated from diesel fuel.</title>
        <authorList>
            <person name="Varaljay V.A."/>
            <person name="Lyon W.J."/>
            <person name="Crouch A.L."/>
            <person name="Drake C.E."/>
            <person name="Hollomon J.M."/>
            <person name="Nadeau L.J."/>
            <person name="Nunn H.S."/>
            <person name="Stevenson B.S."/>
            <person name="Bojanowski C.L."/>
            <person name="Crookes-Goodson W.J."/>
        </authorList>
    </citation>
    <scope>NUCLEOTIDE SEQUENCE [LARGE SCALE GENOMIC DNA]</scope>
    <source>
        <strain evidence="1 2">D216</strain>
    </source>
</reference>
<dbReference type="Proteomes" id="UP000319257">
    <property type="component" value="Unassembled WGS sequence"/>
</dbReference>
<keyword evidence="2" id="KW-1185">Reference proteome</keyword>
<sequence>MMDPPPNRLSASKFASVGDLLHSLGRNAAVSVVPHEQNLPLVGFPILVSRNPPLFVAPDLAIFESLENLDLHWSWADLDEWQRQLILILRNSPGLPGRDHEYEHLFNRLCDAYGETGAAPLRPESLRLGQALYPTSASSFAKMIDLDSLEEVQLENDTVFMEDFDMFGIIDPSPDNSDIDRIIYGVFFSSSSCPNLRQFTARRYSGDIHDVLAWMDKTCVQRLALSFAETSEPDLAYALRAEETSWRWPSFPLHPRTLELEMHRNKIDTCGAYEPITDEQIFHHLVSYDPQNLEGLMVNLAPDRDAEGGVVGLRELCQILNGFSKLTQMVVKSDAWRGVGIGVGDDGTEIKAIAKILALAIPYLRYIRIQGLSWRIWRQADGLTTLEDLDSREIRQVEWLFQSMYEAGWSHDSEPTFPGAS</sequence>
<dbReference type="RefSeq" id="XP_030994771.1">
    <property type="nucleotide sequence ID" value="XM_031141125.1"/>
</dbReference>
<comment type="caution">
    <text evidence="1">The sequence shown here is derived from an EMBL/GenBank/DDBJ whole genome shotgun (WGS) entry which is preliminary data.</text>
</comment>
<name>A0A507B8T6_9PEZI</name>
<organism evidence="1 2">
    <name type="scientific">Thyridium curvatum</name>
    <dbReference type="NCBI Taxonomy" id="1093900"/>
    <lineage>
        <taxon>Eukaryota</taxon>
        <taxon>Fungi</taxon>
        <taxon>Dikarya</taxon>
        <taxon>Ascomycota</taxon>
        <taxon>Pezizomycotina</taxon>
        <taxon>Sordariomycetes</taxon>
        <taxon>Sordariomycetidae</taxon>
        <taxon>Thyridiales</taxon>
        <taxon>Thyridiaceae</taxon>
        <taxon>Thyridium</taxon>
    </lineage>
</organism>
<dbReference type="GeneID" id="41973933"/>
<dbReference type="STRING" id="1093900.A0A507B8T6"/>
<dbReference type="InParanoid" id="A0A507B8T6"/>
<evidence type="ECO:0000313" key="1">
    <source>
        <dbReference type="EMBL" id="TPX13060.1"/>
    </source>
</evidence>
<dbReference type="EMBL" id="SKBQ01000037">
    <property type="protein sequence ID" value="TPX13060.1"/>
    <property type="molecule type" value="Genomic_DNA"/>
</dbReference>